<dbReference type="PROSITE" id="PS50977">
    <property type="entry name" value="HTH_TETR_2"/>
    <property type="match status" value="1"/>
</dbReference>
<gene>
    <name evidence="7" type="ORF">NUM_56060</name>
</gene>
<organism evidence="7 8">
    <name type="scientific">Actinocatenispora comari</name>
    <dbReference type="NCBI Taxonomy" id="2807577"/>
    <lineage>
        <taxon>Bacteria</taxon>
        <taxon>Bacillati</taxon>
        <taxon>Actinomycetota</taxon>
        <taxon>Actinomycetes</taxon>
        <taxon>Micromonosporales</taxon>
        <taxon>Micromonosporaceae</taxon>
        <taxon>Actinocatenispora</taxon>
    </lineage>
</organism>
<evidence type="ECO:0000256" key="4">
    <source>
        <dbReference type="PROSITE-ProRule" id="PRU00335"/>
    </source>
</evidence>
<dbReference type="InterPro" id="IPR001647">
    <property type="entry name" value="HTH_TetR"/>
</dbReference>
<dbReference type="InterPro" id="IPR009057">
    <property type="entry name" value="Homeodomain-like_sf"/>
</dbReference>
<dbReference type="RefSeq" id="WP_207128000.1">
    <property type="nucleotide sequence ID" value="NZ_BOPO01000116.1"/>
</dbReference>
<dbReference type="PANTHER" id="PTHR30055">
    <property type="entry name" value="HTH-TYPE TRANSCRIPTIONAL REGULATOR RUTR"/>
    <property type="match status" value="1"/>
</dbReference>
<dbReference type="Gene3D" id="1.10.357.10">
    <property type="entry name" value="Tetracycline Repressor, domain 2"/>
    <property type="match status" value="1"/>
</dbReference>
<dbReference type="SUPFAM" id="SSF46689">
    <property type="entry name" value="Homeodomain-like"/>
    <property type="match status" value="1"/>
</dbReference>
<dbReference type="Proteomes" id="UP000614996">
    <property type="component" value="Unassembled WGS sequence"/>
</dbReference>
<dbReference type="AlphaFoldDB" id="A0A8J4EMG1"/>
<dbReference type="PANTHER" id="PTHR30055:SF234">
    <property type="entry name" value="HTH-TYPE TRANSCRIPTIONAL REGULATOR BETI"/>
    <property type="match status" value="1"/>
</dbReference>
<evidence type="ECO:0000256" key="1">
    <source>
        <dbReference type="ARBA" id="ARBA00023015"/>
    </source>
</evidence>
<keyword evidence="2 4" id="KW-0238">DNA-binding</keyword>
<keyword evidence="8" id="KW-1185">Reference proteome</keyword>
<feature type="compositionally biased region" description="Low complexity" evidence="5">
    <location>
        <begin position="191"/>
        <end position="204"/>
    </location>
</feature>
<dbReference type="PRINTS" id="PR00455">
    <property type="entry name" value="HTHTETR"/>
</dbReference>
<feature type="region of interest" description="Disordered" evidence="5">
    <location>
        <begin position="191"/>
        <end position="213"/>
    </location>
</feature>
<sequence length="213" mass="23426">MTGRERRSGADTRTQIQRVARQLFTEKGYEATSTRDLTEALGLTRSSLYYHFRNKEEILASLVEQRRRDLDELIDWVRDQPRTPDLARRTALRWLAGTTAEHLATMRLAHANQPVMRRITGHGIDVVGGIDELIDLLADERTDPQGRILLRMTFDTVRAALLAAPADVDPADVLAAARRATLALTGALADPAPDGADIPVPDVAGEPATDAVD</sequence>
<evidence type="ECO:0000256" key="2">
    <source>
        <dbReference type="ARBA" id="ARBA00023125"/>
    </source>
</evidence>
<keyword evidence="1" id="KW-0805">Transcription regulation</keyword>
<name>A0A8J4EMG1_9ACTN</name>
<keyword evidence="3" id="KW-0804">Transcription</keyword>
<evidence type="ECO:0000256" key="3">
    <source>
        <dbReference type="ARBA" id="ARBA00023163"/>
    </source>
</evidence>
<protein>
    <recommendedName>
        <fullName evidence="6">HTH tetR-type domain-containing protein</fullName>
    </recommendedName>
</protein>
<evidence type="ECO:0000313" key="8">
    <source>
        <dbReference type="Proteomes" id="UP000614996"/>
    </source>
</evidence>
<dbReference type="GO" id="GO:0003700">
    <property type="term" value="F:DNA-binding transcription factor activity"/>
    <property type="evidence" value="ECO:0007669"/>
    <property type="project" value="TreeGrafter"/>
</dbReference>
<feature type="DNA-binding region" description="H-T-H motif" evidence="4">
    <location>
        <begin position="33"/>
        <end position="52"/>
    </location>
</feature>
<feature type="domain" description="HTH tetR-type" evidence="6">
    <location>
        <begin position="10"/>
        <end position="70"/>
    </location>
</feature>
<comment type="caution">
    <text evidence="7">The sequence shown here is derived from an EMBL/GenBank/DDBJ whole genome shotgun (WGS) entry which is preliminary data.</text>
</comment>
<evidence type="ECO:0000313" key="7">
    <source>
        <dbReference type="EMBL" id="GIL30352.1"/>
    </source>
</evidence>
<dbReference type="EMBL" id="BOPO01000116">
    <property type="protein sequence ID" value="GIL30352.1"/>
    <property type="molecule type" value="Genomic_DNA"/>
</dbReference>
<dbReference type="Pfam" id="PF00440">
    <property type="entry name" value="TetR_N"/>
    <property type="match status" value="1"/>
</dbReference>
<dbReference type="GO" id="GO:0000976">
    <property type="term" value="F:transcription cis-regulatory region binding"/>
    <property type="evidence" value="ECO:0007669"/>
    <property type="project" value="TreeGrafter"/>
</dbReference>
<evidence type="ECO:0000259" key="6">
    <source>
        <dbReference type="PROSITE" id="PS50977"/>
    </source>
</evidence>
<evidence type="ECO:0000256" key="5">
    <source>
        <dbReference type="SAM" id="MobiDB-lite"/>
    </source>
</evidence>
<dbReference type="InterPro" id="IPR050109">
    <property type="entry name" value="HTH-type_TetR-like_transc_reg"/>
</dbReference>
<reference evidence="8" key="1">
    <citation type="journal article" date="2021" name="Int. J. Syst. Evol. Microbiol.">
        <title>Actinocatenispora comari sp. nov., an endophytic actinomycete isolated from aerial parts of Comarum salesowianum.</title>
        <authorList>
            <person name="Oyunbileg N."/>
            <person name="Iizaka Y."/>
            <person name="Hamada M."/>
            <person name="Davaapurev B.O."/>
            <person name="Fukumoto A."/>
            <person name="Tsetseg B."/>
            <person name="Kato F."/>
            <person name="Tamura T."/>
            <person name="Batkhuu J."/>
            <person name="Anzai Y."/>
        </authorList>
    </citation>
    <scope>NUCLEOTIDE SEQUENCE [LARGE SCALE GENOMIC DNA]</scope>
    <source>
        <strain evidence="8">NUM-2625</strain>
    </source>
</reference>
<accession>A0A8J4EMG1</accession>
<proteinExistence type="predicted"/>